<dbReference type="GO" id="GO:0030428">
    <property type="term" value="C:cell septum"/>
    <property type="evidence" value="ECO:0007669"/>
    <property type="project" value="TreeGrafter"/>
</dbReference>
<reference evidence="2" key="1">
    <citation type="submission" date="2022-07" db="EMBL/GenBank/DDBJ databases">
        <title>Characterization of the Novel Bacterium Alteromonas immobilis LMIT006 and Alteromonas gregis LMIT007.</title>
        <authorList>
            <person name="Lin X."/>
        </authorList>
    </citation>
    <scope>NUCLEOTIDE SEQUENCE</scope>
    <source>
        <strain evidence="2">LMIT007</strain>
    </source>
</reference>
<dbReference type="InterPro" id="IPR052521">
    <property type="entry name" value="Cell_div_SPOR-domain"/>
</dbReference>
<feature type="domain" description="SPOR" evidence="1">
    <location>
        <begin position="125"/>
        <end position="204"/>
    </location>
</feature>
<organism evidence="2 3">
    <name type="scientific">Opacimonas viscosa</name>
    <dbReference type="NCBI Taxonomy" id="2961944"/>
    <lineage>
        <taxon>Bacteria</taxon>
        <taxon>Pseudomonadati</taxon>
        <taxon>Pseudomonadota</taxon>
        <taxon>Gammaproteobacteria</taxon>
        <taxon>Alteromonadales</taxon>
        <taxon>Alteromonadaceae</taxon>
        <taxon>Opacimonas</taxon>
    </lineage>
</organism>
<dbReference type="Pfam" id="PF05036">
    <property type="entry name" value="SPOR"/>
    <property type="match status" value="1"/>
</dbReference>
<dbReference type="GO" id="GO:0042834">
    <property type="term" value="F:peptidoglycan binding"/>
    <property type="evidence" value="ECO:0007669"/>
    <property type="project" value="InterPro"/>
</dbReference>
<dbReference type="Proteomes" id="UP001165413">
    <property type="component" value="Unassembled WGS sequence"/>
</dbReference>
<dbReference type="EMBL" id="JANATA010000004">
    <property type="protein sequence ID" value="MCP3428049.1"/>
    <property type="molecule type" value="Genomic_DNA"/>
</dbReference>
<dbReference type="SUPFAM" id="SSF110997">
    <property type="entry name" value="Sporulation related repeat"/>
    <property type="match status" value="1"/>
</dbReference>
<gene>
    <name evidence="2" type="ORF">NLF92_03695</name>
</gene>
<sequence>MAPAIKNRLVGTIIIFALAVIFLPDMLDGQKQTRRDIIVNIPASPEPIILQEPQSYSLQEEKLKTSKPITLENDVVANDVNPSDDSFVPNASTSSGNDVIAQTDDVKTNPQSTLEQQTFIQQPNDEEATGWVIQLGSFKHQKNVRELMDKVEKAGYRVFSQPVETSVGKLNKVFVGPDLDKSKLEKSLSHLQEVTGLTGRVTPFTVK</sequence>
<dbReference type="PANTHER" id="PTHR38687:SF1">
    <property type="entry name" value="CELL DIVISION PROTEIN DEDD"/>
    <property type="match status" value="1"/>
</dbReference>
<protein>
    <submittedName>
        <fullName evidence="2">SPOR domain-containing protein</fullName>
    </submittedName>
</protein>
<dbReference type="InterPro" id="IPR036680">
    <property type="entry name" value="SPOR-like_sf"/>
</dbReference>
<accession>A0AA42BKY0</accession>
<name>A0AA42BKY0_9ALTE</name>
<dbReference type="InterPro" id="IPR007730">
    <property type="entry name" value="SPOR-like_dom"/>
</dbReference>
<dbReference type="AlphaFoldDB" id="A0AA42BKY0"/>
<comment type="caution">
    <text evidence="2">The sequence shown here is derived from an EMBL/GenBank/DDBJ whole genome shotgun (WGS) entry which is preliminary data.</text>
</comment>
<dbReference type="RefSeq" id="WP_254099021.1">
    <property type="nucleotide sequence ID" value="NZ_JANATA010000004.1"/>
</dbReference>
<dbReference type="Gene3D" id="3.30.70.1070">
    <property type="entry name" value="Sporulation related repeat"/>
    <property type="match status" value="1"/>
</dbReference>
<dbReference type="GO" id="GO:0032153">
    <property type="term" value="C:cell division site"/>
    <property type="evidence" value="ECO:0007669"/>
    <property type="project" value="TreeGrafter"/>
</dbReference>
<dbReference type="PANTHER" id="PTHR38687">
    <property type="entry name" value="CELL DIVISION PROTEIN DEDD-RELATED"/>
    <property type="match status" value="1"/>
</dbReference>
<keyword evidence="3" id="KW-1185">Reference proteome</keyword>
<proteinExistence type="predicted"/>
<dbReference type="PROSITE" id="PS51724">
    <property type="entry name" value="SPOR"/>
    <property type="match status" value="1"/>
</dbReference>
<evidence type="ECO:0000259" key="1">
    <source>
        <dbReference type="PROSITE" id="PS51724"/>
    </source>
</evidence>
<evidence type="ECO:0000313" key="3">
    <source>
        <dbReference type="Proteomes" id="UP001165413"/>
    </source>
</evidence>
<dbReference type="GO" id="GO:0032506">
    <property type="term" value="P:cytokinetic process"/>
    <property type="evidence" value="ECO:0007669"/>
    <property type="project" value="TreeGrafter"/>
</dbReference>
<evidence type="ECO:0000313" key="2">
    <source>
        <dbReference type="EMBL" id="MCP3428049.1"/>
    </source>
</evidence>